<dbReference type="OrthoDB" id="8703429at2"/>
<feature type="chain" id="PRO_5008355703" evidence="1">
    <location>
        <begin position="20"/>
        <end position="264"/>
    </location>
</feature>
<dbReference type="SUPFAM" id="SSF81901">
    <property type="entry name" value="HCP-like"/>
    <property type="match status" value="1"/>
</dbReference>
<dbReference type="SMART" id="SM00671">
    <property type="entry name" value="SEL1"/>
    <property type="match status" value="1"/>
</dbReference>
<reference evidence="2 3" key="1">
    <citation type="submission" date="2016-04" db="EMBL/GenBank/DDBJ databases">
        <title>Draft genome sequence of Janthinobacterium psychrotolerans sp. nov., isolated from freshwater sediments in Denmark.</title>
        <authorList>
            <person name="Gong X."/>
            <person name="Skrivergaard S."/>
            <person name="Korsgaard B.S."/>
            <person name="Schreiber L."/>
            <person name="Marshall I.P."/>
            <person name="Finster K."/>
            <person name="Schramm A."/>
        </authorList>
    </citation>
    <scope>NUCLEOTIDE SEQUENCE [LARGE SCALE GENOMIC DNA]</scope>
    <source>
        <strain evidence="2 3">S3-2</strain>
    </source>
</reference>
<name>A0A1A7C4M0_9BURK</name>
<dbReference type="STRING" id="1747903.ASR47_101354"/>
<dbReference type="Pfam" id="PF08238">
    <property type="entry name" value="Sel1"/>
    <property type="match status" value="1"/>
</dbReference>
<dbReference type="Proteomes" id="UP000092713">
    <property type="component" value="Unassembled WGS sequence"/>
</dbReference>
<sequence length="264" mass="29347">MKKITLAMLLLTSFGFVQAAELEDAQKLWDDKQFYKAFQIFNKLAHEGNFSAQWQLGEMYGFGEGTVEDADKAEFWLKQAAAKGSAEAATSLAAVKQRQAHRADIAYYTTSFDGANAAYAKFGCTRPAIPARSTTNEEIAAVNASIGAWTQCYDRFVSNLRNVAPPEKTISSSILPLMNNEEFKKSSVLISKVYENIWNNAKQIEKGVAEESNSWKAATEKFASDNNSVAKEIKVNTENEMQRVSRLQSELITRKQVLAVGMNK</sequence>
<protein>
    <submittedName>
        <fullName evidence="2">Sel1 repeat-containing protein</fullName>
    </submittedName>
</protein>
<dbReference type="RefSeq" id="WP_150127725.1">
    <property type="nucleotide sequence ID" value="NZ_LOCQ01000050.1"/>
</dbReference>
<keyword evidence="1" id="KW-0732">Signal</keyword>
<evidence type="ECO:0000313" key="2">
    <source>
        <dbReference type="EMBL" id="OBV39999.1"/>
    </source>
</evidence>
<dbReference type="AlphaFoldDB" id="A0A1A7C4M0"/>
<organism evidence="2 3">
    <name type="scientific">Janthinobacterium psychrotolerans</name>
    <dbReference type="NCBI Taxonomy" id="1747903"/>
    <lineage>
        <taxon>Bacteria</taxon>
        <taxon>Pseudomonadati</taxon>
        <taxon>Pseudomonadota</taxon>
        <taxon>Betaproteobacteria</taxon>
        <taxon>Burkholderiales</taxon>
        <taxon>Oxalobacteraceae</taxon>
        <taxon>Janthinobacterium</taxon>
    </lineage>
</organism>
<dbReference type="InterPro" id="IPR006597">
    <property type="entry name" value="Sel1-like"/>
</dbReference>
<proteinExistence type="predicted"/>
<dbReference type="EMBL" id="LOCQ01000050">
    <property type="protein sequence ID" value="OBV39999.1"/>
    <property type="molecule type" value="Genomic_DNA"/>
</dbReference>
<accession>A0A1A7C4M0</accession>
<dbReference type="Gene3D" id="1.25.40.10">
    <property type="entry name" value="Tetratricopeptide repeat domain"/>
    <property type="match status" value="1"/>
</dbReference>
<evidence type="ECO:0000313" key="3">
    <source>
        <dbReference type="Proteomes" id="UP000092713"/>
    </source>
</evidence>
<feature type="signal peptide" evidence="1">
    <location>
        <begin position="1"/>
        <end position="19"/>
    </location>
</feature>
<evidence type="ECO:0000256" key="1">
    <source>
        <dbReference type="SAM" id="SignalP"/>
    </source>
</evidence>
<dbReference type="InterPro" id="IPR011990">
    <property type="entry name" value="TPR-like_helical_dom_sf"/>
</dbReference>
<gene>
    <name evidence="2" type="ORF">ASR47_101354</name>
</gene>
<keyword evidence="3" id="KW-1185">Reference proteome</keyword>
<comment type="caution">
    <text evidence="2">The sequence shown here is derived from an EMBL/GenBank/DDBJ whole genome shotgun (WGS) entry which is preliminary data.</text>
</comment>